<feature type="compositionally biased region" description="Acidic residues" evidence="1">
    <location>
        <begin position="25"/>
        <end position="39"/>
    </location>
</feature>
<dbReference type="RefSeq" id="XP_004354114.1">
    <property type="nucleotide sequence ID" value="XM_004354062.1"/>
</dbReference>
<dbReference type="Proteomes" id="UP000007797">
    <property type="component" value="Unassembled WGS sequence"/>
</dbReference>
<dbReference type="EMBL" id="GL883026">
    <property type="protein sequence ID" value="EGG15372.1"/>
    <property type="molecule type" value="Genomic_DNA"/>
</dbReference>
<feature type="region of interest" description="Disordered" evidence="1">
    <location>
        <begin position="24"/>
        <end position="46"/>
    </location>
</feature>
<protein>
    <submittedName>
        <fullName evidence="2">Uncharacterized protein</fullName>
    </submittedName>
</protein>
<dbReference type="KEGG" id="dfa:DFA_10206"/>
<evidence type="ECO:0000313" key="3">
    <source>
        <dbReference type="Proteomes" id="UP000007797"/>
    </source>
</evidence>
<sequence length="46" mass="5075">MKAKIEERKKGFRMKVGGIAFVVNDDADNDNDDDDDDGGGDNIQFV</sequence>
<gene>
    <name evidence="2" type="ORF">DFA_10206</name>
</gene>
<accession>F4Q9K3</accession>
<dbReference type="AlphaFoldDB" id="F4Q9K3"/>
<proteinExistence type="predicted"/>
<evidence type="ECO:0000313" key="2">
    <source>
        <dbReference type="EMBL" id="EGG15372.1"/>
    </source>
</evidence>
<keyword evidence="3" id="KW-1185">Reference proteome</keyword>
<reference evidence="3" key="1">
    <citation type="journal article" date="2011" name="Genome Res.">
        <title>Phylogeny-wide analysis of social amoeba genomes highlights ancient origins for complex intercellular communication.</title>
        <authorList>
            <person name="Heidel A.J."/>
            <person name="Lawal H.M."/>
            <person name="Felder M."/>
            <person name="Schilde C."/>
            <person name="Helps N.R."/>
            <person name="Tunggal B."/>
            <person name="Rivero F."/>
            <person name="John U."/>
            <person name="Schleicher M."/>
            <person name="Eichinger L."/>
            <person name="Platzer M."/>
            <person name="Noegel A.A."/>
            <person name="Schaap P."/>
            <person name="Gloeckner G."/>
        </authorList>
    </citation>
    <scope>NUCLEOTIDE SEQUENCE [LARGE SCALE GENOMIC DNA]</scope>
    <source>
        <strain evidence="3">SH3</strain>
    </source>
</reference>
<evidence type="ECO:0000256" key="1">
    <source>
        <dbReference type="SAM" id="MobiDB-lite"/>
    </source>
</evidence>
<dbReference type="GeneID" id="14867112"/>
<name>F4Q9K3_CACFS</name>
<organism evidence="2 3">
    <name type="scientific">Cavenderia fasciculata</name>
    <name type="common">Slime mold</name>
    <name type="synonym">Dictyostelium fasciculatum</name>
    <dbReference type="NCBI Taxonomy" id="261658"/>
    <lineage>
        <taxon>Eukaryota</taxon>
        <taxon>Amoebozoa</taxon>
        <taxon>Evosea</taxon>
        <taxon>Eumycetozoa</taxon>
        <taxon>Dictyostelia</taxon>
        <taxon>Acytosteliales</taxon>
        <taxon>Cavenderiaceae</taxon>
        <taxon>Cavenderia</taxon>
    </lineage>
</organism>